<name>A0A212K348_9FIRM</name>
<evidence type="ECO:0000256" key="1">
    <source>
        <dbReference type="ARBA" id="ARBA00006594"/>
    </source>
</evidence>
<dbReference type="GO" id="GO:0032259">
    <property type="term" value="P:methylation"/>
    <property type="evidence" value="ECO:0007669"/>
    <property type="project" value="UniProtKB-KW"/>
</dbReference>
<organism evidence="11">
    <name type="scientific">uncultured Eubacteriales bacterium</name>
    <dbReference type="NCBI Taxonomy" id="172733"/>
    <lineage>
        <taxon>Bacteria</taxon>
        <taxon>Bacillati</taxon>
        <taxon>Bacillota</taxon>
        <taxon>Clostridia</taxon>
        <taxon>Eubacteriales</taxon>
        <taxon>environmental samples</taxon>
    </lineage>
</organism>
<dbReference type="PANTHER" id="PTHR42933">
    <property type="entry name" value="SLR6095 PROTEIN"/>
    <property type="match status" value="1"/>
</dbReference>
<evidence type="ECO:0000256" key="4">
    <source>
        <dbReference type="ARBA" id="ARBA00022679"/>
    </source>
</evidence>
<dbReference type="GO" id="GO:0009007">
    <property type="term" value="F:site-specific DNA-methyltransferase (adenine-specific) activity"/>
    <property type="evidence" value="ECO:0007669"/>
    <property type="project" value="UniProtKB-EC"/>
</dbReference>
<feature type="compositionally biased region" description="Basic and acidic residues" evidence="8">
    <location>
        <begin position="515"/>
        <end position="527"/>
    </location>
</feature>
<accession>A0A212K348</accession>
<dbReference type="Pfam" id="PF02384">
    <property type="entry name" value="N6_Mtase"/>
    <property type="match status" value="1"/>
</dbReference>
<dbReference type="Pfam" id="PF12161">
    <property type="entry name" value="HsdM_N"/>
    <property type="match status" value="1"/>
</dbReference>
<dbReference type="InterPro" id="IPR029063">
    <property type="entry name" value="SAM-dependent_MTases_sf"/>
</dbReference>
<dbReference type="SUPFAM" id="SSF53335">
    <property type="entry name" value="S-adenosyl-L-methionine-dependent methyltransferases"/>
    <property type="match status" value="1"/>
</dbReference>
<dbReference type="PRINTS" id="PR00507">
    <property type="entry name" value="N12N6MTFRASE"/>
</dbReference>
<dbReference type="InterPro" id="IPR038333">
    <property type="entry name" value="T1MK-like_N_sf"/>
</dbReference>
<evidence type="ECO:0000256" key="2">
    <source>
        <dbReference type="ARBA" id="ARBA00011900"/>
    </source>
</evidence>
<dbReference type="PROSITE" id="PS00092">
    <property type="entry name" value="N6_MTASE"/>
    <property type="match status" value="1"/>
</dbReference>
<evidence type="ECO:0000256" key="8">
    <source>
        <dbReference type="SAM" id="MobiDB-lite"/>
    </source>
</evidence>
<dbReference type="InterPro" id="IPR051537">
    <property type="entry name" value="DNA_Adenine_Mtase"/>
</dbReference>
<feature type="domain" description="DNA methylase adenine-specific" evidence="9">
    <location>
        <begin position="144"/>
        <end position="451"/>
    </location>
</feature>
<gene>
    <name evidence="11" type="ORF">KL86CLO1_12113</name>
</gene>
<evidence type="ECO:0000313" key="11">
    <source>
        <dbReference type="EMBL" id="SBW06072.1"/>
    </source>
</evidence>
<dbReference type="EMBL" id="FLUN01000001">
    <property type="protein sequence ID" value="SBW06072.1"/>
    <property type="molecule type" value="Genomic_DNA"/>
</dbReference>
<sequence>MAERITLDELKTYLWGSAVLLRTHIDAGAYKQYIFPLLFFKRICDVYDEERAASFAEYGEDFPENHRFDVPDGYHWRDVRSVAENVGVAIVDAFRAIERANIEKLQGVFGDGAWTNKQRLTDELLKDLIEHFSTLTLSIANCPEDELGQGYEYLIRKFADDSGHTAQEFYTNRTVVHLMTEILKPQSGESIYDPTCGSAGMLISAIAYLKAQNKEWRNVRIYGQEINALTSAIARMNLFLHGVKDFEIVNDDTLTSPAFIDNGKLRTFDIVVANPPYSIKQWNQAAFAADKYGRNFLGTPPQGRADYAFFQHILKSLDPKTGRCAILFPHGVLFRAEENALREKLIRSDLVECVIGLGPNLFFNSPMEACIVICRTSKAPDRRGKVLLINALSEVTRKSAQSWLEDGHIRKIARAFDNYDDIEGFATVITIADAEKNNFSLSIPLYVKEVVAEETKDTRSFSECLDAWKERCFDAHTAYEELASLLGGEIGGPQNIVKEGGPGVGSVAEKFSSTARDDKDGGTGDES</sequence>
<keyword evidence="4" id="KW-0808">Transferase</keyword>
<evidence type="ECO:0000256" key="6">
    <source>
        <dbReference type="ARBA" id="ARBA00022747"/>
    </source>
</evidence>
<dbReference type="GO" id="GO:0009307">
    <property type="term" value="P:DNA restriction-modification system"/>
    <property type="evidence" value="ECO:0007669"/>
    <property type="project" value="UniProtKB-KW"/>
</dbReference>
<evidence type="ECO:0000259" key="10">
    <source>
        <dbReference type="Pfam" id="PF12161"/>
    </source>
</evidence>
<dbReference type="AlphaFoldDB" id="A0A212K348"/>
<dbReference type="InterPro" id="IPR022749">
    <property type="entry name" value="D12N6_MeTrfase_N"/>
</dbReference>
<evidence type="ECO:0000259" key="9">
    <source>
        <dbReference type="Pfam" id="PF02384"/>
    </source>
</evidence>
<keyword evidence="3" id="KW-0489">Methyltransferase</keyword>
<feature type="domain" description="N6 adenine-specific DNA methyltransferase N-terminal" evidence="10">
    <location>
        <begin position="11"/>
        <end position="132"/>
    </location>
</feature>
<comment type="similarity">
    <text evidence="1">Belongs to the N(4)/N(6)-methyltransferase family.</text>
</comment>
<dbReference type="GO" id="GO:0008170">
    <property type="term" value="F:N-methyltransferase activity"/>
    <property type="evidence" value="ECO:0007669"/>
    <property type="project" value="InterPro"/>
</dbReference>
<dbReference type="GO" id="GO:0003677">
    <property type="term" value="F:DNA binding"/>
    <property type="evidence" value="ECO:0007669"/>
    <property type="project" value="InterPro"/>
</dbReference>
<feature type="region of interest" description="Disordered" evidence="8">
    <location>
        <begin position="497"/>
        <end position="527"/>
    </location>
</feature>
<reference evidence="11" key="1">
    <citation type="submission" date="2016-04" db="EMBL/GenBank/DDBJ databases">
        <authorList>
            <person name="Evans L.H."/>
            <person name="Alamgir A."/>
            <person name="Owens N."/>
            <person name="Weber N.D."/>
            <person name="Virtaneva K."/>
            <person name="Barbian K."/>
            <person name="Babar A."/>
            <person name="Rosenke K."/>
        </authorList>
    </citation>
    <scope>NUCLEOTIDE SEQUENCE</scope>
    <source>
        <strain evidence="11">86</strain>
    </source>
</reference>
<dbReference type="InterPro" id="IPR002052">
    <property type="entry name" value="DNA_methylase_N6_adenine_CS"/>
</dbReference>
<evidence type="ECO:0000256" key="7">
    <source>
        <dbReference type="ARBA" id="ARBA00047942"/>
    </source>
</evidence>
<evidence type="ECO:0000256" key="3">
    <source>
        <dbReference type="ARBA" id="ARBA00022603"/>
    </source>
</evidence>
<keyword evidence="5" id="KW-0949">S-adenosyl-L-methionine</keyword>
<proteinExistence type="inferred from homology"/>
<dbReference type="Gene3D" id="3.40.50.150">
    <property type="entry name" value="Vaccinia Virus protein VP39"/>
    <property type="match status" value="1"/>
</dbReference>
<dbReference type="PANTHER" id="PTHR42933:SF3">
    <property type="entry name" value="TYPE I RESTRICTION ENZYME MJAVIII METHYLASE SUBUNIT"/>
    <property type="match status" value="1"/>
</dbReference>
<comment type="catalytic activity">
    <reaction evidence="7">
        <text>a 2'-deoxyadenosine in DNA + S-adenosyl-L-methionine = an N(6)-methyl-2'-deoxyadenosine in DNA + S-adenosyl-L-homocysteine + H(+)</text>
        <dbReference type="Rhea" id="RHEA:15197"/>
        <dbReference type="Rhea" id="RHEA-COMP:12418"/>
        <dbReference type="Rhea" id="RHEA-COMP:12419"/>
        <dbReference type="ChEBI" id="CHEBI:15378"/>
        <dbReference type="ChEBI" id="CHEBI:57856"/>
        <dbReference type="ChEBI" id="CHEBI:59789"/>
        <dbReference type="ChEBI" id="CHEBI:90615"/>
        <dbReference type="ChEBI" id="CHEBI:90616"/>
        <dbReference type="EC" id="2.1.1.72"/>
    </reaction>
</comment>
<evidence type="ECO:0000256" key="5">
    <source>
        <dbReference type="ARBA" id="ARBA00022691"/>
    </source>
</evidence>
<dbReference type="InterPro" id="IPR003356">
    <property type="entry name" value="DNA_methylase_A-5"/>
</dbReference>
<protein>
    <recommendedName>
        <fullName evidence="2">site-specific DNA-methyltransferase (adenine-specific)</fullName>
        <ecNumber evidence="2">2.1.1.72</ecNumber>
    </recommendedName>
</protein>
<dbReference type="EC" id="2.1.1.72" evidence="2"/>
<keyword evidence="6" id="KW-0680">Restriction system</keyword>
<dbReference type="Gene3D" id="1.20.1260.30">
    <property type="match status" value="1"/>
</dbReference>